<name>A0A915IKI9_ROMCU</name>
<keyword evidence="2" id="KW-1185">Reference proteome</keyword>
<dbReference type="WBParaSite" id="nRc.2.0.1.t14526-RA">
    <property type="protein sequence ID" value="nRc.2.0.1.t14526-RA"/>
    <property type="gene ID" value="nRc.2.0.1.g14526"/>
</dbReference>
<reference evidence="3" key="1">
    <citation type="submission" date="2022-11" db="UniProtKB">
        <authorList>
            <consortium name="WormBaseParasite"/>
        </authorList>
    </citation>
    <scope>IDENTIFICATION</scope>
</reference>
<accession>A0A915IKI9</accession>
<dbReference type="AlphaFoldDB" id="A0A915IKI9"/>
<feature type="compositionally biased region" description="Polar residues" evidence="1">
    <location>
        <begin position="1"/>
        <end position="13"/>
    </location>
</feature>
<feature type="region of interest" description="Disordered" evidence="1">
    <location>
        <begin position="1"/>
        <end position="31"/>
    </location>
</feature>
<evidence type="ECO:0000313" key="2">
    <source>
        <dbReference type="Proteomes" id="UP000887565"/>
    </source>
</evidence>
<proteinExistence type="predicted"/>
<dbReference type="Proteomes" id="UP000887565">
    <property type="component" value="Unplaced"/>
</dbReference>
<protein>
    <submittedName>
        <fullName evidence="3">Uncharacterized protein</fullName>
    </submittedName>
</protein>
<organism evidence="2 3">
    <name type="scientific">Romanomermis culicivorax</name>
    <name type="common">Nematode worm</name>
    <dbReference type="NCBI Taxonomy" id="13658"/>
    <lineage>
        <taxon>Eukaryota</taxon>
        <taxon>Metazoa</taxon>
        <taxon>Ecdysozoa</taxon>
        <taxon>Nematoda</taxon>
        <taxon>Enoplea</taxon>
        <taxon>Dorylaimia</taxon>
        <taxon>Mermithida</taxon>
        <taxon>Mermithoidea</taxon>
        <taxon>Mermithidae</taxon>
        <taxon>Romanomermis</taxon>
    </lineage>
</organism>
<sequence>NQCDNQAGHTNGTPFLDVGVGAGGSSGDPTSWSTIQSVDVLTLFKEWRHLMPVLPGHRLPVFFGMAPPPLA</sequence>
<evidence type="ECO:0000256" key="1">
    <source>
        <dbReference type="SAM" id="MobiDB-lite"/>
    </source>
</evidence>
<evidence type="ECO:0000313" key="3">
    <source>
        <dbReference type="WBParaSite" id="nRc.2.0.1.t14526-RA"/>
    </source>
</evidence>